<evidence type="ECO:0000313" key="4">
    <source>
        <dbReference type="EMBL" id="KAF1985518.1"/>
    </source>
</evidence>
<proteinExistence type="predicted"/>
<dbReference type="InterPro" id="IPR001138">
    <property type="entry name" value="Zn2Cys6_DnaBD"/>
</dbReference>
<evidence type="ECO:0000256" key="1">
    <source>
        <dbReference type="ARBA" id="ARBA00023242"/>
    </source>
</evidence>
<dbReference type="SMART" id="SM00066">
    <property type="entry name" value="GAL4"/>
    <property type="match status" value="1"/>
</dbReference>
<dbReference type="Proteomes" id="UP000800041">
    <property type="component" value="Unassembled WGS sequence"/>
</dbReference>
<evidence type="ECO:0000259" key="3">
    <source>
        <dbReference type="PROSITE" id="PS50048"/>
    </source>
</evidence>
<dbReference type="InterPro" id="IPR036864">
    <property type="entry name" value="Zn2-C6_fun-type_DNA-bd_sf"/>
</dbReference>
<feature type="region of interest" description="Disordered" evidence="2">
    <location>
        <begin position="517"/>
        <end position="536"/>
    </location>
</feature>
<feature type="compositionally biased region" description="Gly residues" evidence="2">
    <location>
        <begin position="517"/>
        <end position="528"/>
    </location>
</feature>
<dbReference type="PROSITE" id="PS50048">
    <property type="entry name" value="ZN2_CY6_FUNGAL_2"/>
    <property type="match status" value="1"/>
</dbReference>
<dbReference type="Gene3D" id="4.10.240.10">
    <property type="entry name" value="Zn(2)-C6 fungal-type DNA-binding domain"/>
    <property type="match status" value="1"/>
</dbReference>
<feature type="compositionally biased region" description="Polar residues" evidence="2">
    <location>
        <begin position="419"/>
        <end position="455"/>
    </location>
</feature>
<sequence length="536" mass="56791">MTRSYYPFEDDQRFRRSSNVDNNNMQHQYISDRNASMAMQHAERQAIRSCPVNRAPGGRNTSPQDDADANGQPRRRIAVACARCRKRKIRCSGDSGNGMGCQNCRSAGADLSACQFHRVGTVMDVAVGGPTGYSSPTLAASAPMPGHQQQYGSWPKTQSYPSPQYSSHPVPTRATYSGMPYRTQLQYGDDSPIEAYGLHGQVFATSAETANGIAYATNDAYRQYTATVPQQIIGNHAMFVDHEPTHSYTSGHIPYLSNPMGRHSMVTTEGISPFGMTSLHSSLPHPSTPASASAMVDRQLPAPTAVKRNQQVPPLSDVLHMPSLSSAQTGGSAGLNNLSNYSTSAGIWAPGGNNGPSDLRHSSINGLPTNGLPSADLMGPPSKLSGVSESMPDSGGLISYIATSTETSPTTTTALPYHSNPSTSRDSPSPPLNSATKYTPNTSYAHASDTHSNSVPRHDSAAGSSGGSLYTFSADSKRNSLGEGEGGQLITGQRYAPVVQPQPQHMASLEGLRAEGYGGSRMGSGQRGGDVVARSY</sequence>
<feature type="compositionally biased region" description="Polar residues" evidence="2">
    <location>
        <begin position="147"/>
        <end position="157"/>
    </location>
</feature>
<feature type="region of interest" description="Disordered" evidence="2">
    <location>
        <begin position="1"/>
        <end position="24"/>
    </location>
</feature>
<feature type="compositionally biased region" description="Low complexity" evidence="2">
    <location>
        <begin position="158"/>
        <end position="167"/>
    </location>
</feature>
<keyword evidence="5" id="KW-1185">Reference proteome</keyword>
<feature type="region of interest" description="Disordered" evidence="2">
    <location>
        <begin position="49"/>
        <end position="72"/>
    </location>
</feature>
<protein>
    <recommendedName>
        <fullName evidence="3">Zn(2)-C6 fungal-type domain-containing protein</fullName>
    </recommendedName>
</protein>
<dbReference type="CDD" id="cd00067">
    <property type="entry name" value="GAL4"/>
    <property type="match status" value="1"/>
</dbReference>
<feature type="domain" description="Zn(2)-C6 fungal-type" evidence="3">
    <location>
        <begin position="80"/>
        <end position="116"/>
    </location>
</feature>
<evidence type="ECO:0000313" key="5">
    <source>
        <dbReference type="Proteomes" id="UP000800041"/>
    </source>
</evidence>
<keyword evidence="1" id="KW-0539">Nucleus</keyword>
<feature type="compositionally biased region" description="Polar residues" evidence="2">
    <location>
        <begin position="362"/>
        <end position="372"/>
    </location>
</feature>
<name>A0A6G1GXR0_9PEZI</name>
<gene>
    <name evidence="4" type="ORF">K402DRAFT_103174</name>
</gene>
<dbReference type="OrthoDB" id="5394557at2759"/>
<accession>A0A6G1GXR0</accession>
<organism evidence="4 5">
    <name type="scientific">Aulographum hederae CBS 113979</name>
    <dbReference type="NCBI Taxonomy" id="1176131"/>
    <lineage>
        <taxon>Eukaryota</taxon>
        <taxon>Fungi</taxon>
        <taxon>Dikarya</taxon>
        <taxon>Ascomycota</taxon>
        <taxon>Pezizomycotina</taxon>
        <taxon>Dothideomycetes</taxon>
        <taxon>Pleosporomycetidae</taxon>
        <taxon>Aulographales</taxon>
        <taxon>Aulographaceae</taxon>
    </lineage>
</organism>
<dbReference type="EMBL" id="ML977161">
    <property type="protein sequence ID" value="KAF1985518.1"/>
    <property type="molecule type" value="Genomic_DNA"/>
</dbReference>
<feature type="region of interest" description="Disordered" evidence="2">
    <location>
        <begin position="140"/>
        <end position="170"/>
    </location>
</feature>
<feature type="region of interest" description="Disordered" evidence="2">
    <location>
        <begin position="352"/>
        <end position="391"/>
    </location>
</feature>
<feature type="region of interest" description="Disordered" evidence="2">
    <location>
        <begin position="405"/>
        <end position="467"/>
    </location>
</feature>
<dbReference type="GO" id="GO:0000981">
    <property type="term" value="F:DNA-binding transcription factor activity, RNA polymerase II-specific"/>
    <property type="evidence" value="ECO:0007669"/>
    <property type="project" value="InterPro"/>
</dbReference>
<dbReference type="SUPFAM" id="SSF57701">
    <property type="entry name" value="Zn2/Cys6 DNA-binding domain"/>
    <property type="match status" value="1"/>
</dbReference>
<dbReference type="Pfam" id="PF00172">
    <property type="entry name" value="Zn_clus"/>
    <property type="match status" value="1"/>
</dbReference>
<dbReference type="AlphaFoldDB" id="A0A6G1GXR0"/>
<reference evidence="4" key="1">
    <citation type="journal article" date="2020" name="Stud. Mycol.">
        <title>101 Dothideomycetes genomes: a test case for predicting lifestyles and emergence of pathogens.</title>
        <authorList>
            <person name="Haridas S."/>
            <person name="Albert R."/>
            <person name="Binder M."/>
            <person name="Bloem J."/>
            <person name="Labutti K."/>
            <person name="Salamov A."/>
            <person name="Andreopoulos B."/>
            <person name="Baker S."/>
            <person name="Barry K."/>
            <person name="Bills G."/>
            <person name="Bluhm B."/>
            <person name="Cannon C."/>
            <person name="Castanera R."/>
            <person name="Culley D."/>
            <person name="Daum C."/>
            <person name="Ezra D."/>
            <person name="Gonzalez J."/>
            <person name="Henrissat B."/>
            <person name="Kuo A."/>
            <person name="Liang C."/>
            <person name="Lipzen A."/>
            <person name="Lutzoni F."/>
            <person name="Magnuson J."/>
            <person name="Mondo S."/>
            <person name="Nolan M."/>
            <person name="Ohm R."/>
            <person name="Pangilinan J."/>
            <person name="Park H.-J."/>
            <person name="Ramirez L."/>
            <person name="Alfaro M."/>
            <person name="Sun H."/>
            <person name="Tritt A."/>
            <person name="Yoshinaga Y."/>
            <person name="Zwiers L.-H."/>
            <person name="Turgeon B."/>
            <person name="Goodwin S."/>
            <person name="Spatafora J."/>
            <person name="Crous P."/>
            <person name="Grigoriev I."/>
        </authorList>
    </citation>
    <scope>NUCLEOTIDE SEQUENCE</scope>
    <source>
        <strain evidence="4">CBS 113979</strain>
    </source>
</reference>
<dbReference type="GO" id="GO:0008270">
    <property type="term" value="F:zinc ion binding"/>
    <property type="evidence" value="ECO:0007669"/>
    <property type="project" value="InterPro"/>
</dbReference>
<evidence type="ECO:0000256" key="2">
    <source>
        <dbReference type="SAM" id="MobiDB-lite"/>
    </source>
</evidence>